<keyword evidence="4" id="KW-0479">Metal-binding</keyword>
<dbReference type="PANTHER" id="PTHR45713">
    <property type="entry name" value="FTP DOMAIN-CONTAINING PROTEIN"/>
    <property type="match status" value="1"/>
</dbReference>
<evidence type="ECO:0000313" key="11">
    <source>
        <dbReference type="Proteomes" id="UP000830375"/>
    </source>
</evidence>
<evidence type="ECO:0000256" key="7">
    <source>
        <dbReference type="ARBA" id="ARBA00023157"/>
    </source>
</evidence>
<dbReference type="InterPro" id="IPR008979">
    <property type="entry name" value="Galactose-bd-like_sf"/>
</dbReference>
<feature type="signal peptide" evidence="8">
    <location>
        <begin position="1"/>
        <end position="23"/>
    </location>
</feature>
<dbReference type="Proteomes" id="UP000830375">
    <property type="component" value="Unassembled WGS sequence"/>
</dbReference>
<keyword evidence="8" id="KW-0732">Signal</keyword>
<comment type="similarity">
    <text evidence="2">Belongs to the fucolectin family.</text>
</comment>
<dbReference type="SUPFAM" id="SSF49785">
    <property type="entry name" value="Galactose-binding domain-like"/>
    <property type="match status" value="3"/>
</dbReference>
<feature type="chain" id="PRO_5045676794" evidence="8">
    <location>
        <begin position="24"/>
        <end position="538"/>
    </location>
</feature>
<evidence type="ECO:0000256" key="5">
    <source>
        <dbReference type="ARBA" id="ARBA00022734"/>
    </source>
</evidence>
<evidence type="ECO:0000256" key="1">
    <source>
        <dbReference type="ARBA" id="ARBA00002219"/>
    </source>
</evidence>
<evidence type="ECO:0000256" key="2">
    <source>
        <dbReference type="ARBA" id="ARBA00010147"/>
    </source>
</evidence>
<proteinExistence type="inferred from homology"/>
<feature type="domain" description="Fucolectin tachylectin-4 pentraxin-1" evidence="9">
    <location>
        <begin position="162"/>
        <end position="299"/>
    </location>
</feature>
<protein>
    <submittedName>
        <fullName evidence="10">Fucolectin-1</fullName>
    </submittedName>
</protein>
<keyword evidence="11" id="KW-1185">Reference proteome</keyword>
<dbReference type="SMART" id="SM00607">
    <property type="entry name" value="FTP"/>
    <property type="match status" value="3"/>
</dbReference>
<keyword evidence="5" id="KW-0430">Lectin</keyword>
<dbReference type="PANTHER" id="PTHR45713:SF11">
    <property type="entry name" value="FUCOLECTIN TACHYLECTIN-4 PENTRAXIN-1 DOMAIN-CONTAINING PROTEIN"/>
    <property type="match status" value="1"/>
</dbReference>
<comment type="caution">
    <text evidence="10">The sequence shown here is derived from an EMBL/GenBank/DDBJ whole genome shotgun (WGS) entry which is preliminary data.</text>
</comment>
<evidence type="ECO:0000256" key="6">
    <source>
        <dbReference type="ARBA" id="ARBA00022837"/>
    </source>
</evidence>
<evidence type="ECO:0000313" key="10">
    <source>
        <dbReference type="EMBL" id="KAI2663096.1"/>
    </source>
</evidence>
<evidence type="ECO:0000256" key="8">
    <source>
        <dbReference type="SAM" id="SignalP"/>
    </source>
</evidence>
<comment type="subunit">
    <text evidence="3">Homotrimer.</text>
</comment>
<sequence length="538" mass="58758">MKKLYKCLRILLGVLLIEEMATGQEENAALWGETSESSNYGNWLPTHAVDGVLTTWAHTKLETDPWWRVDLLKVYRVNRVTITNRNDYASRINGAVIRVGNFLNVYSNAICGVISTLAASATATFSCSGMEGRYVVVHIPGDQKLLTLAEVGVYGHLAGNRAVGGAVLQSSTSGDWFAEKAIDGNRGFQLLYTGCSSTNNETNPWWRLDLRDVYGVSEVVVTNRNDCCADRINGAEIRIGNSLENNGNNNPICAVIPAIPAGASSNYSCSRMEGRYVNLIIPGDWKVLTFCEVEVYGYLAENLAVNGAAAQSSTSADWFAEKAIDRGLQQLYTGCSSTLSETNPWWRLDLRQIYRVNRVVITNRKDCCAEQINGAVIRIGNSLENNGNSNPICAVIPAIPAGESYSYSCGGMDGRYVNLIIPGDMKLLTLCEVKVYGEGPCLKRSFVKMLFNSSKDLTDSTMRENVLKQLESALADRGFTDVTLRWSQTPKRVIQKVNAAKAGTITGLLRHYITHHPVPGILTSGSGSPGRFPSGGHL</sequence>
<feature type="domain" description="Fucolectin tachylectin-4 pentraxin-1" evidence="9">
    <location>
        <begin position="25"/>
        <end position="160"/>
    </location>
</feature>
<reference evidence="10 11" key="1">
    <citation type="submission" date="2022-01" db="EMBL/GenBank/DDBJ databases">
        <title>A high-quality chromosome-level genome assembly of rohu carp, Labeo rohita.</title>
        <authorList>
            <person name="Arick M.A. II"/>
            <person name="Hsu C.-Y."/>
            <person name="Magbanua Z."/>
            <person name="Pechanova O."/>
            <person name="Grover C."/>
            <person name="Miller E."/>
            <person name="Thrash A."/>
            <person name="Ezzel L."/>
            <person name="Alam S."/>
            <person name="Benzie J."/>
            <person name="Hamilton M."/>
            <person name="Karsi A."/>
            <person name="Lawrence M.L."/>
            <person name="Peterson D.G."/>
        </authorList>
    </citation>
    <scope>NUCLEOTIDE SEQUENCE [LARGE SCALE GENOMIC DNA]</scope>
    <source>
        <strain evidence="11">BAU-BD-2019</strain>
        <tissue evidence="10">Blood</tissue>
    </source>
</reference>
<feature type="domain" description="Fucolectin tachylectin-4 pentraxin-1" evidence="9">
    <location>
        <begin position="300"/>
        <end position="442"/>
    </location>
</feature>
<dbReference type="InterPro" id="IPR006585">
    <property type="entry name" value="FTP1"/>
</dbReference>
<comment type="function">
    <text evidence="1">Acts as a defensive agent. Recognizes blood group fucosylated oligosaccharides including A, B, H and Lewis B-type antigens. Does not recognize Lewis A antigen and has low affinity for monovalent haptens.</text>
</comment>
<accession>A0ABQ8MJP6</accession>
<dbReference type="Gene3D" id="2.60.120.260">
    <property type="entry name" value="Galactose-binding domain-like"/>
    <property type="match status" value="3"/>
</dbReference>
<keyword evidence="7" id="KW-1015">Disulfide bond</keyword>
<evidence type="ECO:0000256" key="4">
    <source>
        <dbReference type="ARBA" id="ARBA00022723"/>
    </source>
</evidence>
<keyword evidence="6" id="KW-0106">Calcium</keyword>
<evidence type="ECO:0000259" key="9">
    <source>
        <dbReference type="SMART" id="SM00607"/>
    </source>
</evidence>
<dbReference type="EMBL" id="JACTAM010000007">
    <property type="protein sequence ID" value="KAI2663096.1"/>
    <property type="molecule type" value="Genomic_DNA"/>
</dbReference>
<organism evidence="10 11">
    <name type="scientific">Labeo rohita</name>
    <name type="common">Indian major carp</name>
    <name type="synonym">Cyprinus rohita</name>
    <dbReference type="NCBI Taxonomy" id="84645"/>
    <lineage>
        <taxon>Eukaryota</taxon>
        <taxon>Metazoa</taxon>
        <taxon>Chordata</taxon>
        <taxon>Craniata</taxon>
        <taxon>Vertebrata</taxon>
        <taxon>Euteleostomi</taxon>
        <taxon>Actinopterygii</taxon>
        <taxon>Neopterygii</taxon>
        <taxon>Teleostei</taxon>
        <taxon>Ostariophysi</taxon>
        <taxon>Cypriniformes</taxon>
        <taxon>Cyprinidae</taxon>
        <taxon>Labeoninae</taxon>
        <taxon>Labeonini</taxon>
        <taxon>Labeo</taxon>
    </lineage>
</organism>
<dbReference type="InterPro" id="IPR051941">
    <property type="entry name" value="BG_Antigen-Binding_Lectin"/>
</dbReference>
<dbReference type="Pfam" id="PF22633">
    <property type="entry name" value="F5_F8_type_C_2"/>
    <property type="match status" value="3"/>
</dbReference>
<gene>
    <name evidence="10" type="ORF">H4Q32_028130</name>
</gene>
<evidence type="ECO:0000256" key="3">
    <source>
        <dbReference type="ARBA" id="ARBA00011233"/>
    </source>
</evidence>
<name>A0ABQ8MJP6_LABRO</name>